<proteinExistence type="predicted"/>
<keyword evidence="2" id="KW-1185">Reference proteome</keyword>
<dbReference type="Proteomes" id="UP000606786">
    <property type="component" value="Unassembled WGS sequence"/>
</dbReference>
<accession>A0A811VLD5</accession>
<reference evidence="1" key="1">
    <citation type="submission" date="2020-11" db="EMBL/GenBank/DDBJ databases">
        <authorList>
            <person name="Whitehead M."/>
        </authorList>
    </citation>
    <scope>NUCLEOTIDE SEQUENCE</scope>
    <source>
        <strain evidence="1">EGII</strain>
    </source>
</reference>
<feature type="non-terminal residue" evidence="1">
    <location>
        <position position="1"/>
    </location>
</feature>
<organism evidence="1 2">
    <name type="scientific">Ceratitis capitata</name>
    <name type="common">Mediterranean fruit fly</name>
    <name type="synonym">Tephritis capitata</name>
    <dbReference type="NCBI Taxonomy" id="7213"/>
    <lineage>
        <taxon>Eukaryota</taxon>
        <taxon>Metazoa</taxon>
        <taxon>Ecdysozoa</taxon>
        <taxon>Arthropoda</taxon>
        <taxon>Hexapoda</taxon>
        <taxon>Insecta</taxon>
        <taxon>Pterygota</taxon>
        <taxon>Neoptera</taxon>
        <taxon>Endopterygota</taxon>
        <taxon>Diptera</taxon>
        <taxon>Brachycera</taxon>
        <taxon>Muscomorpha</taxon>
        <taxon>Tephritoidea</taxon>
        <taxon>Tephritidae</taxon>
        <taxon>Ceratitis</taxon>
        <taxon>Ceratitis</taxon>
    </lineage>
</organism>
<evidence type="ECO:0000313" key="2">
    <source>
        <dbReference type="Proteomes" id="UP000606786"/>
    </source>
</evidence>
<name>A0A811VLD5_CERCA</name>
<sequence length="68" mass="7336">LTMPPLKLSSMPLPLLVNLHARPFAQRLGTERLLGTELLSLQMATCHSLQSCFAAGVACYLLVARSIA</sequence>
<comment type="caution">
    <text evidence="1">The sequence shown here is derived from an EMBL/GenBank/DDBJ whole genome shotgun (WGS) entry which is preliminary data.</text>
</comment>
<dbReference type="EMBL" id="CAJHJT010000056">
    <property type="protein sequence ID" value="CAD7015029.1"/>
    <property type="molecule type" value="Genomic_DNA"/>
</dbReference>
<gene>
    <name evidence="1" type="ORF">CCAP1982_LOCUS22986</name>
</gene>
<protein>
    <submittedName>
        <fullName evidence="1">(Mediterranean fruit fly) hypothetical protein</fullName>
    </submittedName>
</protein>
<evidence type="ECO:0000313" key="1">
    <source>
        <dbReference type="EMBL" id="CAD7015029.1"/>
    </source>
</evidence>
<dbReference type="AlphaFoldDB" id="A0A811VLD5"/>